<feature type="compositionally biased region" description="Basic and acidic residues" evidence="1">
    <location>
        <begin position="26"/>
        <end position="42"/>
    </location>
</feature>
<evidence type="ECO:0000256" key="1">
    <source>
        <dbReference type="SAM" id="MobiDB-lite"/>
    </source>
</evidence>
<dbReference type="AlphaFoldDB" id="A0AAD2CHN1"/>
<sequence length="126" mass="13861">MKRKDKNILKKTMTSLMFGTMGQQKQAREDCDAAGGDKKEDDATNEDGDVEDGEDDDNDDDVDSDKDDDEDDSDDDDEDANKDDDENDNNNTAAGDPGVQTSVIKSHIQVGNLAVCNFEQMEDVFS</sequence>
<reference evidence="2" key="1">
    <citation type="submission" date="2023-08" db="EMBL/GenBank/DDBJ databases">
        <authorList>
            <person name="Audoor S."/>
            <person name="Bilcke G."/>
        </authorList>
    </citation>
    <scope>NUCLEOTIDE SEQUENCE</scope>
</reference>
<feature type="region of interest" description="Disordered" evidence="1">
    <location>
        <begin position="1"/>
        <end position="100"/>
    </location>
</feature>
<feature type="compositionally biased region" description="Acidic residues" evidence="1">
    <location>
        <begin position="43"/>
        <end position="88"/>
    </location>
</feature>
<protein>
    <submittedName>
        <fullName evidence="2">Uncharacterized protein</fullName>
    </submittedName>
</protein>
<comment type="caution">
    <text evidence="2">The sequence shown here is derived from an EMBL/GenBank/DDBJ whole genome shotgun (WGS) entry which is preliminary data.</text>
</comment>
<feature type="compositionally biased region" description="Polar residues" evidence="1">
    <location>
        <begin position="12"/>
        <end position="25"/>
    </location>
</feature>
<gene>
    <name evidence="2" type="ORF">CYCCA115_LOCUS4236</name>
</gene>
<dbReference type="Proteomes" id="UP001295423">
    <property type="component" value="Unassembled WGS sequence"/>
</dbReference>
<evidence type="ECO:0000313" key="3">
    <source>
        <dbReference type="Proteomes" id="UP001295423"/>
    </source>
</evidence>
<evidence type="ECO:0000313" key="2">
    <source>
        <dbReference type="EMBL" id="CAJ1934901.1"/>
    </source>
</evidence>
<name>A0AAD2CHN1_9STRA</name>
<accession>A0AAD2CHN1</accession>
<keyword evidence="3" id="KW-1185">Reference proteome</keyword>
<dbReference type="EMBL" id="CAKOGP040000413">
    <property type="protein sequence ID" value="CAJ1934901.1"/>
    <property type="molecule type" value="Genomic_DNA"/>
</dbReference>
<organism evidence="2 3">
    <name type="scientific">Cylindrotheca closterium</name>
    <dbReference type="NCBI Taxonomy" id="2856"/>
    <lineage>
        <taxon>Eukaryota</taxon>
        <taxon>Sar</taxon>
        <taxon>Stramenopiles</taxon>
        <taxon>Ochrophyta</taxon>
        <taxon>Bacillariophyta</taxon>
        <taxon>Bacillariophyceae</taxon>
        <taxon>Bacillariophycidae</taxon>
        <taxon>Bacillariales</taxon>
        <taxon>Bacillariaceae</taxon>
        <taxon>Cylindrotheca</taxon>
    </lineage>
</organism>
<proteinExistence type="predicted"/>